<dbReference type="AlphaFoldDB" id="A0A087AW06"/>
<evidence type="ECO:0008006" key="4">
    <source>
        <dbReference type="Google" id="ProtNLM"/>
    </source>
</evidence>
<reference evidence="2 3" key="1">
    <citation type="submission" date="2014-03" db="EMBL/GenBank/DDBJ databases">
        <title>Genomics of Bifidobacteria.</title>
        <authorList>
            <person name="Ventura M."/>
            <person name="Milani C."/>
            <person name="Lugli G.A."/>
        </authorList>
    </citation>
    <scope>NUCLEOTIDE SEQUENCE [LARGE SCALE GENOMIC DNA]</scope>
    <source>
        <strain evidence="2 3">LMG 10738</strain>
    </source>
</reference>
<feature type="transmembrane region" description="Helical" evidence="1">
    <location>
        <begin position="6"/>
        <end position="27"/>
    </location>
</feature>
<keyword evidence="1" id="KW-1133">Transmembrane helix</keyword>
<accession>A0A087AW06</accession>
<evidence type="ECO:0000256" key="1">
    <source>
        <dbReference type="SAM" id="Phobius"/>
    </source>
</evidence>
<feature type="transmembrane region" description="Helical" evidence="1">
    <location>
        <begin position="39"/>
        <end position="62"/>
    </location>
</feature>
<dbReference type="RefSeq" id="WP_033515909.1">
    <property type="nucleotide sequence ID" value="NZ_JGYV01000010.1"/>
</dbReference>
<evidence type="ECO:0000313" key="3">
    <source>
        <dbReference type="Proteomes" id="UP000029067"/>
    </source>
</evidence>
<dbReference type="STRING" id="1688.BCUN_0789"/>
<comment type="caution">
    <text evidence="2">The sequence shown here is derived from an EMBL/GenBank/DDBJ whole genome shotgun (WGS) entry which is preliminary data.</text>
</comment>
<organism evidence="2 3">
    <name type="scientific">Bifidobacterium cuniculi</name>
    <dbReference type="NCBI Taxonomy" id="1688"/>
    <lineage>
        <taxon>Bacteria</taxon>
        <taxon>Bacillati</taxon>
        <taxon>Actinomycetota</taxon>
        <taxon>Actinomycetes</taxon>
        <taxon>Bifidobacteriales</taxon>
        <taxon>Bifidobacteriaceae</taxon>
        <taxon>Bifidobacterium</taxon>
    </lineage>
</organism>
<gene>
    <name evidence="2" type="ORF">BCUN_0789</name>
</gene>
<dbReference type="Proteomes" id="UP000029067">
    <property type="component" value="Unassembled WGS sequence"/>
</dbReference>
<protein>
    <recommendedName>
        <fullName evidence="4">Anaerobic C4-dicarboxylate transport protein</fullName>
    </recommendedName>
</protein>
<proteinExistence type="predicted"/>
<keyword evidence="3" id="KW-1185">Reference proteome</keyword>
<keyword evidence="1" id="KW-0812">Transmembrane</keyword>
<sequence length="127" mass="13856">MNALPAILWVIGVAGALMVCGITLWQSHYFDGHAGQVRPVAWSMIGAHFVTLVMVALPYPIYLANKDAISAHSRALYERLGWPSAIIAVVLILGELALMYMQARRAMTAQEHRGHQDAVADESTGDK</sequence>
<dbReference type="EMBL" id="JGYV01000010">
    <property type="protein sequence ID" value="KFI62956.1"/>
    <property type="molecule type" value="Genomic_DNA"/>
</dbReference>
<name>A0A087AW06_9BIFI</name>
<dbReference type="eggNOG" id="ENOG5030F8H">
    <property type="taxonomic scope" value="Bacteria"/>
</dbReference>
<feature type="transmembrane region" description="Helical" evidence="1">
    <location>
        <begin position="82"/>
        <end position="101"/>
    </location>
</feature>
<evidence type="ECO:0000313" key="2">
    <source>
        <dbReference type="EMBL" id="KFI62956.1"/>
    </source>
</evidence>
<dbReference type="OrthoDB" id="3239080at2"/>
<keyword evidence="1" id="KW-0472">Membrane</keyword>